<name>A0A1Y5TC72_9RHOB</name>
<keyword evidence="2" id="KW-1185">Reference proteome</keyword>
<dbReference type="AlphaFoldDB" id="A0A1Y5TC72"/>
<dbReference type="Pfam" id="PF04268">
    <property type="entry name" value="SoxG"/>
    <property type="match status" value="1"/>
</dbReference>
<protein>
    <submittedName>
        <fullName evidence="1">Sarcosine oxidase, gamma subunit family</fullName>
    </submittedName>
</protein>
<sequence>MSDLQSALQGARFDGYVSVFEAQPAGMIQLRADLAEDAVAHAVHRATGATIPQPLGLSTGDRGEALWMAPDELLLRVLTDAIPELLADVQDDLRDHHHLALDVSAMRTEIRVEGAAVREVLAKVTPVDMETLKPGTVRRTRLAQVAAAIWLSNDETAHVLCFRSVATYVFDVLSVSARKGGEVGAF</sequence>
<dbReference type="OrthoDB" id="9814782at2"/>
<organism evidence="1 2">
    <name type="scientific">Palleronia marisminoris</name>
    <dbReference type="NCBI Taxonomy" id="315423"/>
    <lineage>
        <taxon>Bacteria</taxon>
        <taxon>Pseudomonadati</taxon>
        <taxon>Pseudomonadota</taxon>
        <taxon>Alphaproteobacteria</taxon>
        <taxon>Rhodobacterales</taxon>
        <taxon>Roseobacteraceae</taxon>
        <taxon>Palleronia</taxon>
    </lineage>
</organism>
<dbReference type="EMBL" id="FWFV01000009">
    <property type="protein sequence ID" value="SLN60717.1"/>
    <property type="molecule type" value="Genomic_DNA"/>
</dbReference>
<dbReference type="Proteomes" id="UP000193870">
    <property type="component" value="Unassembled WGS sequence"/>
</dbReference>
<gene>
    <name evidence="1" type="ORF">PAM7066_03012</name>
</gene>
<evidence type="ECO:0000313" key="2">
    <source>
        <dbReference type="Proteomes" id="UP000193870"/>
    </source>
</evidence>
<dbReference type="Gene3D" id="3.30.70.1520">
    <property type="entry name" value="Heterotetrameric sarcosine oxidase"/>
    <property type="match status" value="1"/>
</dbReference>
<dbReference type="InterPro" id="IPR007375">
    <property type="entry name" value="SoxG"/>
</dbReference>
<proteinExistence type="predicted"/>
<dbReference type="Gene3D" id="3.30.1360.120">
    <property type="entry name" value="Probable tRNA modification gtpase trme, domain 1"/>
    <property type="match status" value="1"/>
</dbReference>
<accession>A0A1Y5TC72</accession>
<dbReference type="STRING" id="315423.SAMN04488020_11066"/>
<dbReference type="SUPFAM" id="SSF103025">
    <property type="entry name" value="Folate-binding domain"/>
    <property type="match status" value="1"/>
</dbReference>
<dbReference type="InterPro" id="IPR027266">
    <property type="entry name" value="TrmE/GcvT-like"/>
</dbReference>
<evidence type="ECO:0000313" key="1">
    <source>
        <dbReference type="EMBL" id="SLN60717.1"/>
    </source>
</evidence>
<reference evidence="1 2" key="1">
    <citation type="submission" date="2017-03" db="EMBL/GenBank/DDBJ databases">
        <authorList>
            <person name="Afonso C.L."/>
            <person name="Miller P.J."/>
            <person name="Scott M.A."/>
            <person name="Spackman E."/>
            <person name="Goraichik I."/>
            <person name="Dimitrov K.M."/>
            <person name="Suarez D.L."/>
            <person name="Swayne D.E."/>
        </authorList>
    </citation>
    <scope>NUCLEOTIDE SEQUENCE [LARGE SCALE GENOMIC DNA]</scope>
    <source>
        <strain evidence="1 2">CECT 7066</strain>
    </source>
</reference>
<dbReference type="RefSeq" id="WP_090929465.1">
    <property type="nucleotide sequence ID" value="NZ_FOPF01000010.1"/>
</dbReference>